<dbReference type="Proteomes" id="UP000030665">
    <property type="component" value="Unassembled WGS sequence"/>
</dbReference>
<reference evidence="1" key="2">
    <citation type="submission" date="2014-03" db="EMBL/GenBank/DDBJ databases">
        <title>The whipworm genome and dual-species transcriptomics of an intimate host-pathogen interaction.</title>
        <authorList>
            <person name="Foth B.J."/>
            <person name="Tsai I.J."/>
            <person name="Reid A.J."/>
            <person name="Bancroft A.J."/>
            <person name="Nichol S."/>
            <person name="Tracey A."/>
            <person name="Holroyd N."/>
            <person name="Cotton J.A."/>
            <person name="Stanley E.J."/>
            <person name="Zarowiecki M."/>
            <person name="Liu J.Z."/>
            <person name="Huckvale T."/>
            <person name="Cooper P.J."/>
            <person name="Grencis R.K."/>
            <person name="Berriman M."/>
        </authorList>
    </citation>
    <scope>NUCLEOTIDE SEQUENCE [LARGE SCALE GENOMIC DNA]</scope>
</reference>
<reference evidence="1" key="1">
    <citation type="submission" date="2014-01" db="EMBL/GenBank/DDBJ databases">
        <authorList>
            <person name="Aslett M."/>
        </authorList>
    </citation>
    <scope>NUCLEOTIDE SEQUENCE</scope>
</reference>
<keyword evidence="2" id="KW-1185">Reference proteome</keyword>
<proteinExistence type="predicted"/>
<dbReference type="AlphaFoldDB" id="A0A077Z193"/>
<accession>A0A077Z193</accession>
<sequence length="171" mass="18731">MDNSRKATTASCSGCFTLTSTEVESADNNFKLCTPVTTLAPVKVEDVLHTPSVTIGSDHQSFFSSEQFTDSELLSPAITGYLQLPNNYWIYYLKELVYPTYRGKEGKFSNSGDPPPTSSNTFFPASVTSSLPMSTSQVSCQSAISSSSKACRQQNSEVTLTIHRPMIPYNR</sequence>
<dbReference type="EMBL" id="HG805869">
    <property type="protein sequence ID" value="CDW53831.1"/>
    <property type="molecule type" value="Genomic_DNA"/>
</dbReference>
<evidence type="ECO:0000313" key="2">
    <source>
        <dbReference type="Proteomes" id="UP000030665"/>
    </source>
</evidence>
<name>A0A077Z193_TRITR</name>
<evidence type="ECO:0000313" key="1">
    <source>
        <dbReference type="EMBL" id="CDW53831.1"/>
    </source>
</evidence>
<gene>
    <name evidence="1" type="ORF">TTRE_0000209801</name>
</gene>
<protein>
    <submittedName>
        <fullName evidence="1">Uncharacterized protein</fullName>
    </submittedName>
</protein>
<organism evidence="1 2">
    <name type="scientific">Trichuris trichiura</name>
    <name type="common">Whipworm</name>
    <name type="synonym">Trichocephalus trichiurus</name>
    <dbReference type="NCBI Taxonomy" id="36087"/>
    <lineage>
        <taxon>Eukaryota</taxon>
        <taxon>Metazoa</taxon>
        <taxon>Ecdysozoa</taxon>
        <taxon>Nematoda</taxon>
        <taxon>Enoplea</taxon>
        <taxon>Dorylaimia</taxon>
        <taxon>Trichinellida</taxon>
        <taxon>Trichuridae</taxon>
        <taxon>Trichuris</taxon>
    </lineage>
</organism>